<keyword evidence="5 11" id="KW-0732">Signal</keyword>
<dbReference type="GO" id="GO:0030246">
    <property type="term" value="F:carbohydrate binding"/>
    <property type="evidence" value="ECO:0007669"/>
    <property type="project" value="InterPro"/>
</dbReference>
<dbReference type="PROSITE" id="PS00137">
    <property type="entry name" value="SUBTILASE_HIS"/>
    <property type="match status" value="1"/>
</dbReference>
<dbReference type="Pfam" id="PF09458">
    <property type="entry name" value="H_lectin"/>
    <property type="match status" value="1"/>
</dbReference>
<keyword evidence="3" id="KW-0964">Secreted</keyword>
<dbReference type="InterPro" id="IPR022398">
    <property type="entry name" value="Peptidase_S8_His-AS"/>
</dbReference>
<evidence type="ECO:0000256" key="11">
    <source>
        <dbReference type="SAM" id="SignalP"/>
    </source>
</evidence>
<dbReference type="PROSITE" id="PS51892">
    <property type="entry name" value="SUBTILASE"/>
    <property type="match status" value="1"/>
</dbReference>
<evidence type="ECO:0000313" key="15">
    <source>
        <dbReference type="Proteomes" id="UP000315439"/>
    </source>
</evidence>
<evidence type="ECO:0000259" key="12">
    <source>
        <dbReference type="Pfam" id="PF00082"/>
    </source>
</evidence>
<feature type="chain" id="PRO_5021767503" evidence="11">
    <location>
        <begin position="26"/>
        <end position="725"/>
    </location>
</feature>
<dbReference type="Pfam" id="PF00082">
    <property type="entry name" value="Peptidase_S8"/>
    <property type="match status" value="1"/>
</dbReference>
<comment type="caution">
    <text evidence="14">The sequence shown here is derived from an EMBL/GenBank/DDBJ whole genome shotgun (WGS) entry which is preliminary data.</text>
</comment>
<evidence type="ECO:0000256" key="10">
    <source>
        <dbReference type="SAM" id="MobiDB-lite"/>
    </source>
</evidence>
<comment type="subcellular location">
    <subcellularLocation>
        <location evidence="1">Secreted</location>
    </subcellularLocation>
</comment>
<evidence type="ECO:0000256" key="7">
    <source>
        <dbReference type="ARBA" id="ARBA00022825"/>
    </source>
</evidence>
<sequence>MKKGRMLITTVLSVILASMTGLAGANPSTGNSANSNQAVNPAPPLKEFTDRIIVKFKEGTAAAQNLADTRLLSETIGQSVKFVRITALESGVYQLGQRIELEQVYQLTDLIAQRADVSYAEPDAMMQAVLTPNDSRYNEQWHYFENNGGIRMPTAWDQATGQGAVVAVLDTGYRPHVDLNSNILAGYDMISDTFVSRDGDGRDSNAQDPGDWTNAGDCGSNNPPSDRSSSWHGTHVAGTVAAKTNNSIGVAGVAFNARIVPVRVLGRCGGYVSDISDGIIWAAGGSVSGVPANQNPANVINLSLGGGGACGSTYQNAINYATGQNTTVVISAGNSNANAANFRPANCNGVVTVAATNRSGGKAFYSNFGNVVEVAAPGGAMGPTANGVLSTLNTGTTTPGSDSYSFYQGTSMAAPHVAGVAALMYGLNANLTSAQVGTILQNTARSFPATCNQCGSGIVNATAAIAAVPGSSQLLSGKISLNHVWKTTAISGLSNPRVVMGIPSFAGSQPTTVRVRNVSASSFQSQIDEWNYLDGAHVTESIAYLAAQNGNSTFGSLDVKSGSVTLNHGWKTVNFGSTFSNVPVVVAQTATFNGPAAVTHRIRNVTSSSFQIRLQEEENADGIHANEQVHWIAIESGSTTSGGKKLTVGRTGNVVTHNWRTINFGSTTNPKVIAAMQTFDGGDAAALRHRNLTNSSVQVKVEEEQSKDSEVAHTTEVVGYIIIGN</sequence>
<evidence type="ECO:0000256" key="8">
    <source>
        <dbReference type="ARBA" id="ARBA00023145"/>
    </source>
</evidence>
<evidence type="ECO:0000256" key="2">
    <source>
        <dbReference type="ARBA" id="ARBA00011073"/>
    </source>
</evidence>
<protein>
    <submittedName>
        <fullName evidence="14">S8 family serine peptidase</fullName>
    </submittedName>
</protein>
<dbReference type="FunFam" id="3.40.50.200:FF:000022">
    <property type="entry name" value="Extracellular protease"/>
    <property type="match status" value="1"/>
</dbReference>
<feature type="domain" description="H-type lectin" evidence="13">
    <location>
        <begin position="570"/>
        <end position="634"/>
    </location>
</feature>
<evidence type="ECO:0000256" key="6">
    <source>
        <dbReference type="ARBA" id="ARBA00022801"/>
    </source>
</evidence>
<evidence type="ECO:0000259" key="13">
    <source>
        <dbReference type="Pfam" id="PF09458"/>
    </source>
</evidence>
<dbReference type="SUPFAM" id="SSF52743">
    <property type="entry name" value="Subtilisin-like"/>
    <property type="match status" value="1"/>
</dbReference>
<dbReference type="Gene3D" id="3.40.50.200">
    <property type="entry name" value="Peptidase S8/S53 domain"/>
    <property type="match status" value="1"/>
</dbReference>
<evidence type="ECO:0000256" key="9">
    <source>
        <dbReference type="PROSITE-ProRule" id="PRU01240"/>
    </source>
</evidence>
<evidence type="ECO:0000256" key="1">
    <source>
        <dbReference type="ARBA" id="ARBA00004613"/>
    </source>
</evidence>
<feature type="active site" description="Charge relay system" evidence="9">
    <location>
        <position position="232"/>
    </location>
</feature>
<comment type="similarity">
    <text evidence="2 9">Belongs to the peptidase S8 family.</text>
</comment>
<dbReference type="PANTHER" id="PTHR43806">
    <property type="entry name" value="PEPTIDASE S8"/>
    <property type="match status" value="1"/>
</dbReference>
<dbReference type="GO" id="GO:0006508">
    <property type="term" value="P:proteolysis"/>
    <property type="evidence" value="ECO:0007669"/>
    <property type="project" value="UniProtKB-KW"/>
</dbReference>
<dbReference type="InterPro" id="IPR015500">
    <property type="entry name" value="Peptidase_S8_subtilisin-rel"/>
</dbReference>
<dbReference type="InterPro" id="IPR050131">
    <property type="entry name" value="Peptidase_S8_subtilisin-like"/>
</dbReference>
<keyword evidence="4 9" id="KW-0645">Protease</keyword>
<dbReference type="GO" id="GO:0004252">
    <property type="term" value="F:serine-type endopeptidase activity"/>
    <property type="evidence" value="ECO:0007669"/>
    <property type="project" value="UniProtKB-UniRule"/>
</dbReference>
<organism evidence="14 15">
    <name type="scientific">Aliikangiella coralliicola</name>
    <dbReference type="NCBI Taxonomy" id="2592383"/>
    <lineage>
        <taxon>Bacteria</taxon>
        <taxon>Pseudomonadati</taxon>
        <taxon>Pseudomonadota</taxon>
        <taxon>Gammaproteobacteria</taxon>
        <taxon>Oceanospirillales</taxon>
        <taxon>Pleioneaceae</taxon>
        <taxon>Aliikangiella</taxon>
    </lineage>
</organism>
<feature type="active site" description="Charge relay system" evidence="9">
    <location>
        <position position="411"/>
    </location>
</feature>
<dbReference type="PANTHER" id="PTHR43806:SF11">
    <property type="entry name" value="CEREVISIN-RELATED"/>
    <property type="match status" value="1"/>
</dbReference>
<dbReference type="AlphaFoldDB" id="A0A545UE82"/>
<evidence type="ECO:0000256" key="3">
    <source>
        <dbReference type="ARBA" id="ARBA00022525"/>
    </source>
</evidence>
<dbReference type="Gene3D" id="2.60.40.2080">
    <property type="match status" value="1"/>
</dbReference>
<feature type="compositionally biased region" description="Polar residues" evidence="10">
    <location>
        <begin position="219"/>
        <end position="232"/>
    </location>
</feature>
<evidence type="ECO:0000256" key="5">
    <source>
        <dbReference type="ARBA" id="ARBA00022729"/>
    </source>
</evidence>
<keyword evidence="7 9" id="KW-0720">Serine protease</keyword>
<dbReference type="RefSeq" id="WP_142893396.1">
    <property type="nucleotide sequence ID" value="NZ_ML660163.1"/>
</dbReference>
<evidence type="ECO:0000313" key="14">
    <source>
        <dbReference type="EMBL" id="TQV87735.1"/>
    </source>
</evidence>
<dbReference type="InterPro" id="IPR034176">
    <property type="entry name" value="Peptidases_S8_13"/>
</dbReference>
<dbReference type="PROSITE" id="PS00138">
    <property type="entry name" value="SUBTILASE_SER"/>
    <property type="match status" value="1"/>
</dbReference>
<evidence type="ECO:0000256" key="4">
    <source>
        <dbReference type="ARBA" id="ARBA00022670"/>
    </source>
</evidence>
<dbReference type="SUPFAM" id="SSF141086">
    <property type="entry name" value="Agglutinin HPA-like"/>
    <property type="match status" value="1"/>
</dbReference>
<dbReference type="InterPro" id="IPR000209">
    <property type="entry name" value="Peptidase_S8/S53_dom"/>
</dbReference>
<dbReference type="InterPro" id="IPR023828">
    <property type="entry name" value="Peptidase_S8_Ser-AS"/>
</dbReference>
<reference evidence="14 15" key="1">
    <citation type="submission" date="2019-07" db="EMBL/GenBank/DDBJ databases">
        <title>Draft genome for Aliikangiella sp. M105.</title>
        <authorList>
            <person name="Wang G."/>
        </authorList>
    </citation>
    <scope>NUCLEOTIDE SEQUENCE [LARGE SCALE GENOMIC DNA]</scope>
    <source>
        <strain evidence="14 15">M105</strain>
    </source>
</reference>
<proteinExistence type="inferred from homology"/>
<keyword evidence="15" id="KW-1185">Reference proteome</keyword>
<feature type="region of interest" description="Disordered" evidence="10">
    <location>
        <begin position="198"/>
        <end position="232"/>
    </location>
</feature>
<dbReference type="PRINTS" id="PR00723">
    <property type="entry name" value="SUBTILISIN"/>
</dbReference>
<accession>A0A545UE82</accession>
<feature type="domain" description="Peptidase S8/S53" evidence="12">
    <location>
        <begin position="161"/>
        <end position="457"/>
    </location>
</feature>
<gene>
    <name evidence="14" type="ORF">FLL46_10135</name>
</gene>
<feature type="signal peptide" evidence="11">
    <location>
        <begin position="1"/>
        <end position="25"/>
    </location>
</feature>
<dbReference type="GO" id="GO:0007155">
    <property type="term" value="P:cell adhesion"/>
    <property type="evidence" value="ECO:0007669"/>
    <property type="project" value="InterPro"/>
</dbReference>
<dbReference type="EMBL" id="VIKS01000006">
    <property type="protein sequence ID" value="TQV87735.1"/>
    <property type="molecule type" value="Genomic_DNA"/>
</dbReference>
<dbReference type="InterPro" id="IPR019019">
    <property type="entry name" value="H-type_lectin_domain"/>
</dbReference>
<keyword evidence="8" id="KW-0865">Zymogen</keyword>
<name>A0A545UE82_9GAMM</name>
<dbReference type="Proteomes" id="UP000315439">
    <property type="component" value="Unassembled WGS sequence"/>
</dbReference>
<dbReference type="InterPro" id="IPR036852">
    <property type="entry name" value="Peptidase_S8/S53_dom_sf"/>
</dbReference>
<dbReference type="OrthoDB" id="9790784at2"/>
<keyword evidence="6 9" id="KW-0378">Hydrolase</keyword>
<feature type="active site" description="Charge relay system" evidence="9">
    <location>
        <position position="170"/>
    </location>
</feature>
<dbReference type="GO" id="GO:0005576">
    <property type="term" value="C:extracellular region"/>
    <property type="evidence" value="ECO:0007669"/>
    <property type="project" value="UniProtKB-SubCell"/>
</dbReference>
<dbReference type="CDD" id="cd07496">
    <property type="entry name" value="Peptidases_S8_13"/>
    <property type="match status" value="1"/>
</dbReference>
<dbReference type="InterPro" id="IPR037221">
    <property type="entry name" value="H-type_lectin_dom_sf"/>
</dbReference>